<proteinExistence type="predicted"/>
<feature type="chain" id="PRO_5015145955" evidence="2">
    <location>
        <begin position="23"/>
        <end position="109"/>
    </location>
</feature>
<evidence type="ECO:0000256" key="2">
    <source>
        <dbReference type="SAM" id="SignalP"/>
    </source>
</evidence>
<name>A0A2P2MC74_RHIMU</name>
<accession>A0A2P2MC74</accession>
<dbReference type="GO" id="GO:0003677">
    <property type="term" value="F:DNA binding"/>
    <property type="evidence" value="ECO:0007669"/>
    <property type="project" value="UniProtKB-KW"/>
</dbReference>
<keyword evidence="1" id="KW-0812">Transmembrane</keyword>
<sequence>MSFPYSAFFFAALASYGAFSAGDIDFHFPPPAFPTAATDDTFGFSFLKVCLNSSRKTKKALGGRFGLLGSFLALFSFLAFSLLLLSATATAFLFPILLKEKGIHFDSSL</sequence>
<protein>
    <submittedName>
        <fullName evidence="3">DNA-binding protein MNB1B</fullName>
    </submittedName>
</protein>
<keyword evidence="1" id="KW-0472">Membrane</keyword>
<keyword evidence="1" id="KW-1133">Transmembrane helix</keyword>
<organism evidence="3">
    <name type="scientific">Rhizophora mucronata</name>
    <name type="common">Asiatic mangrove</name>
    <dbReference type="NCBI Taxonomy" id="61149"/>
    <lineage>
        <taxon>Eukaryota</taxon>
        <taxon>Viridiplantae</taxon>
        <taxon>Streptophyta</taxon>
        <taxon>Embryophyta</taxon>
        <taxon>Tracheophyta</taxon>
        <taxon>Spermatophyta</taxon>
        <taxon>Magnoliopsida</taxon>
        <taxon>eudicotyledons</taxon>
        <taxon>Gunneridae</taxon>
        <taxon>Pentapetalae</taxon>
        <taxon>rosids</taxon>
        <taxon>fabids</taxon>
        <taxon>Malpighiales</taxon>
        <taxon>Rhizophoraceae</taxon>
        <taxon>Rhizophora</taxon>
    </lineage>
</organism>
<feature type="transmembrane region" description="Helical" evidence="1">
    <location>
        <begin position="71"/>
        <end position="98"/>
    </location>
</feature>
<keyword evidence="2" id="KW-0732">Signal</keyword>
<keyword evidence="3" id="KW-0238">DNA-binding</keyword>
<evidence type="ECO:0000256" key="1">
    <source>
        <dbReference type="SAM" id="Phobius"/>
    </source>
</evidence>
<reference evidence="3" key="1">
    <citation type="submission" date="2018-02" db="EMBL/GenBank/DDBJ databases">
        <title>Rhizophora mucronata_Transcriptome.</title>
        <authorList>
            <person name="Meera S.P."/>
            <person name="Sreeshan A."/>
            <person name="Augustine A."/>
        </authorList>
    </citation>
    <scope>NUCLEOTIDE SEQUENCE</scope>
    <source>
        <tissue evidence="3">Leaf</tissue>
    </source>
</reference>
<dbReference type="EMBL" id="GGEC01047333">
    <property type="protein sequence ID" value="MBX27817.1"/>
    <property type="molecule type" value="Transcribed_RNA"/>
</dbReference>
<feature type="signal peptide" evidence="2">
    <location>
        <begin position="1"/>
        <end position="22"/>
    </location>
</feature>
<evidence type="ECO:0000313" key="3">
    <source>
        <dbReference type="EMBL" id="MBX27817.1"/>
    </source>
</evidence>
<dbReference type="AlphaFoldDB" id="A0A2P2MC74"/>